<dbReference type="AlphaFoldDB" id="A0A382TPG6"/>
<evidence type="ECO:0000313" key="1">
    <source>
        <dbReference type="EMBL" id="SVD23417.1"/>
    </source>
</evidence>
<dbReference type="EMBL" id="UINC01137836">
    <property type="protein sequence ID" value="SVD23417.1"/>
    <property type="molecule type" value="Genomic_DNA"/>
</dbReference>
<dbReference type="InterPro" id="IPR006311">
    <property type="entry name" value="TAT_signal"/>
</dbReference>
<dbReference type="PROSITE" id="PS51318">
    <property type="entry name" value="TAT"/>
    <property type="match status" value="1"/>
</dbReference>
<organism evidence="1">
    <name type="scientific">marine metagenome</name>
    <dbReference type="NCBI Taxonomy" id="408172"/>
    <lineage>
        <taxon>unclassified sequences</taxon>
        <taxon>metagenomes</taxon>
        <taxon>ecological metagenomes</taxon>
    </lineage>
</organism>
<gene>
    <name evidence="1" type="ORF">METZ01_LOCUS376271</name>
</gene>
<proteinExistence type="predicted"/>
<sequence length="40" mass="4133">MLNISEGKQQGFCDGVARRDFLKIGALGMGGLGLPGLLQA</sequence>
<reference evidence="1" key="1">
    <citation type="submission" date="2018-05" db="EMBL/GenBank/DDBJ databases">
        <authorList>
            <person name="Lanie J.A."/>
            <person name="Ng W.-L."/>
            <person name="Kazmierczak K.M."/>
            <person name="Andrzejewski T.M."/>
            <person name="Davidsen T.M."/>
            <person name="Wayne K.J."/>
            <person name="Tettelin H."/>
            <person name="Glass J.I."/>
            <person name="Rusch D."/>
            <person name="Podicherti R."/>
            <person name="Tsui H.-C.T."/>
            <person name="Winkler M.E."/>
        </authorList>
    </citation>
    <scope>NUCLEOTIDE SEQUENCE</scope>
</reference>
<accession>A0A382TPG6</accession>
<name>A0A382TPG6_9ZZZZ</name>
<feature type="non-terminal residue" evidence="1">
    <location>
        <position position="40"/>
    </location>
</feature>
<protein>
    <submittedName>
        <fullName evidence="1">Uncharacterized protein</fullName>
    </submittedName>
</protein>